<gene>
    <name evidence="4" type="primary">LOC104712742</name>
</gene>
<dbReference type="RefSeq" id="XP_010428008.1">
    <property type="nucleotide sequence ID" value="XM_010429706.1"/>
</dbReference>
<evidence type="ECO:0000256" key="1">
    <source>
        <dbReference type="SAM" id="MobiDB-lite"/>
    </source>
</evidence>
<protein>
    <submittedName>
        <fullName evidence="4">UPF0544 protein C5orf45 homolog isoform X2</fullName>
    </submittedName>
</protein>
<dbReference type="PANTHER" id="PTHR15863:SF2">
    <property type="entry name" value="MRN COMPLEX-INTERACTING PROTEIN"/>
    <property type="match status" value="1"/>
</dbReference>
<proteinExistence type="predicted"/>
<accession>A0ABM0TL62</accession>
<evidence type="ECO:0000259" key="2">
    <source>
        <dbReference type="Pfam" id="PF15749"/>
    </source>
</evidence>
<reference evidence="4" key="2">
    <citation type="submission" date="2025-08" db="UniProtKB">
        <authorList>
            <consortium name="RefSeq"/>
        </authorList>
    </citation>
    <scope>IDENTIFICATION</scope>
    <source>
        <tissue evidence="4">Leaf</tissue>
    </source>
</reference>
<dbReference type="Pfam" id="PF15749">
    <property type="entry name" value="MRNIP"/>
    <property type="match status" value="1"/>
</dbReference>
<organism evidence="3 4">
    <name type="scientific">Camelina sativa</name>
    <name type="common">False flax</name>
    <name type="synonym">Myagrum sativum</name>
    <dbReference type="NCBI Taxonomy" id="90675"/>
    <lineage>
        <taxon>Eukaryota</taxon>
        <taxon>Viridiplantae</taxon>
        <taxon>Streptophyta</taxon>
        <taxon>Embryophyta</taxon>
        <taxon>Tracheophyta</taxon>
        <taxon>Spermatophyta</taxon>
        <taxon>Magnoliopsida</taxon>
        <taxon>eudicotyledons</taxon>
        <taxon>Gunneridae</taxon>
        <taxon>Pentapetalae</taxon>
        <taxon>rosids</taxon>
        <taxon>malvids</taxon>
        <taxon>Brassicales</taxon>
        <taxon>Brassicaceae</taxon>
        <taxon>Camelineae</taxon>
        <taxon>Camelina</taxon>
    </lineage>
</organism>
<evidence type="ECO:0000313" key="4">
    <source>
        <dbReference type="RefSeq" id="XP_010428008.1"/>
    </source>
</evidence>
<dbReference type="InterPro" id="IPR049472">
    <property type="entry name" value="MRNIP_N"/>
</dbReference>
<keyword evidence="3" id="KW-1185">Reference proteome</keyword>
<dbReference type="GeneID" id="104712742"/>
<sequence>MASTVFIALQCFECSTMQVKQKKKSSNKWVCVICNQKQSVKKVFAQGFKAKDLRFFVQSFNMSRKVSDEEALGIVDSEVDVKVEVDDEEVLDVREKKRSDWSEYLDCDSSNGCSRLTGEEEEDDVKIVTEMPKDMFKRPKLNKYSSPGGSSSVTGGGKKRDGYGLFKPPLPRRSVKKPDFCSDGVMMRKEDKEQRKLESESERVIKPASKWDAYLIDGEDAVRMRKEDIEQENLESERVTKPVSKWDAYLIDDEGEHQAPPRFGGKKGLKDDDVEEWDKAVMEMSTECQIVDEEVHPDFM</sequence>
<dbReference type="PANTHER" id="PTHR15863">
    <property type="entry name" value="MRN COMPLEX-INTERACTING PROTEIN"/>
    <property type="match status" value="1"/>
</dbReference>
<reference evidence="3" key="1">
    <citation type="journal article" date="2014" name="Nat. Commun.">
        <title>The emerging biofuel crop Camelina sativa retains a highly undifferentiated hexaploid genome structure.</title>
        <authorList>
            <person name="Kagale S."/>
            <person name="Koh C."/>
            <person name="Nixon J."/>
            <person name="Bollina V."/>
            <person name="Clarke W.E."/>
            <person name="Tuteja R."/>
            <person name="Spillane C."/>
            <person name="Robinson S.J."/>
            <person name="Links M.G."/>
            <person name="Clarke C."/>
            <person name="Higgins E.E."/>
            <person name="Huebert T."/>
            <person name="Sharpe A.G."/>
            <person name="Parkin I.A."/>
        </authorList>
    </citation>
    <scope>NUCLEOTIDE SEQUENCE [LARGE SCALE GENOMIC DNA]</scope>
    <source>
        <strain evidence="3">cv. DH55</strain>
    </source>
</reference>
<feature type="region of interest" description="Disordered" evidence="1">
    <location>
        <begin position="138"/>
        <end position="168"/>
    </location>
</feature>
<dbReference type="Proteomes" id="UP000694864">
    <property type="component" value="Chromosome 9"/>
</dbReference>
<dbReference type="InterPro" id="IPR032739">
    <property type="entry name" value="MRNIP"/>
</dbReference>
<evidence type="ECO:0000313" key="3">
    <source>
        <dbReference type="Proteomes" id="UP000694864"/>
    </source>
</evidence>
<feature type="domain" description="MRN complex-interacting protein N-terminal" evidence="2">
    <location>
        <begin position="9"/>
        <end position="90"/>
    </location>
</feature>
<name>A0ABM0TL62_CAMSA</name>